<evidence type="ECO:0000313" key="7">
    <source>
        <dbReference type="EMBL" id="KMY95496.1"/>
    </source>
</evidence>
<organism evidence="7">
    <name type="scientific">Drosophila simulans</name>
    <name type="common">Fruit fly</name>
    <dbReference type="NCBI Taxonomy" id="7240"/>
    <lineage>
        <taxon>Eukaryota</taxon>
        <taxon>Metazoa</taxon>
        <taxon>Ecdysozoa</taxon>
        <taxon>Arthropoda</taxon>
        <taxon>Hexapoda</taxon>
        <taxon>Insecta</taxon>
        <taxon>Pterygota</taxon>
        <taxon>Neoptera</taxon>
        <taxon>Endopterygota</taxon>
        <taxon>Diptera</taxon>
        <taxon>Brachycera</taxon>
        <taxon>Muscomorpha</taxon>
        <taxon>Ephydroidea</taxon>
        <taxon>Drosophilidae</taxon>
        <taxon>Drosophila</taxon>
        <taxon>Sophophora</taxon>
    </lineage>
</organism>
<feature type="transmembrane region" description="Helical" evidence="5">
    <location>
        <begin position="141"/>
        <end position="164"/>
    </location>
</feature>
<dbReference type="CDD" id="cd17344">
    <property type="entry name" value="MFS_SLC37A1_2"/>
    <property type="match status" value="1"/>
</dbReference>
<reference evidence="7" key="3">
    <citation type="submission" date="2015-04" db="EMBL/GenBank/DDBJ databases">
        <authorList>
            <consortium name="FlyBase"/>
        </authorList>
    </citation>
    <scope>NUCLEOTIDE SEQUENCE</scope>
    <source>
        <strain evidence="7">W501</strain>
    </source>
</reference>
<dbReference type="InterPro" id="IPR044740">
    <property type="entry name" value="SLC37A1_2"/>
</dbReference>
<keyword evidence="3 5" id="KW-1133">Transmembrane helix</keyword>
<reference evidence="7" key="2">
    <citation type="submission" date="2014-06" db="EMBL/GenBank/DDBJ databases">
        <authorList>
            <person name="Hu T."/>
            <person name="Eisen M.B."/>
            <person name="Thornton K.R."/>
            <person name="Andolfatto P."/>
        </authorList>
    </citation>
    <scope>NUCLEOTIDE SEQUENCE</scope>
    <source>
        <strain evidence="7">W501</strain>
    </source>
</reference>
<dbReference type="InterPro" id="IPR020846">
    <property type="entry name" value="MFS_dom"/>
</dbReference>
<dbReference type="AlphaFoldDB" id="A0A0J9RHY9"/>
<comment type="subcellular location">
    <subcellularLocation>
        <location evidence="1">Membrane</location>
        <topology evidence="1">Multi-pass membrane protein</topology>
    </subcellularLocation>
</comment>
<dbReference type="KEGG" id="dsi:Dsimw501_GD11582"/>
<feature type="transmembrane region" description="Helical" evidence="5">
    <location>
        <begin position="82"/>
        <end position="102"/>
    </location>
</feature>
<feature type="transmembrane region" description="Helical" evidence="5">
    <location>
        <begin position="441"/>
        <end position="459"/>
    </location>
</feature>
<name>A0A0J9RHY9_DROSI</name>
<feature type="transmembrane region" description="Helical" evidence="5">
    <location>
        <begin position="372"/>
        <end position="396"/>
    </location>
</feature>
<accession>A0A0J9RHY9</accession>
<dbReference type="OrthoDB" id="3639251at2759"/>
<dbReference type="Bgee" id="FBgn0183323">
    <property type="expression patterns" value="Expressed in embryo and 3 other cell types or tissues"/>
</dbReference>
<evidence type="ECO:0000256" key="3">
    <source>
        <dbReference type="ARBA" id="ARBA00022989"/>
    </source>
</evidence>
<evidence type="ECO:0000259" key="6">
    <source>
        <dbReference type="PROSITE" id="PS50850"/>
    </source>
</evidence>
<evidence type="ECO:0000256" key="2">
    <source>
        <dbReference type="ARBA" id="ARBA00022692"/>
    </source>
</evidence>
<dbReference type="EMBL" id="CM002911">
    <property type="protein sequence ID" value="KMY95496.1"/>
    <property type="molecule type" value="Genomic_DNA"/>
</dbReference>
<feature type="transmembrane region" description="Helical" evidence="5">
    <location>
        <begin position="263"/>
        <end position="285"/>
    </location>
</feature>
<feature type="transmembrane region" description="Helical" evidence="5">
    <location>
        <begin position="171"/>
        <end position="192"/>
    </location>
</feature>
<evidence type="ECO:0000256" key="1">
    <source>
        <dbReference type="ARBA" id="ARBA00004141"/>
    </source>
</evidence>
<dbReference type="InterPro" id="IPR011701">
    <property type="entry name" value="MFS"/>
</dbReference>
<feature type="transmembrane region" description="Helical" evidence="5">
    <location>
        <begin position="541"/>
        <end position="562"/>
    </location>
</feature>
<keyword evidence="2 5" id="KW-0812">Transmembrane</keyword>
<dbReference type="Gene3D" id="1.20.1250.20">
    <property type="entry name" value="MFS general substrate transporter like domains"/>
    <property type="match status" value="2"/>
</dbReference>
<evidence type="ECO:0000256" key="4">
    <source>
        <dbReference type="ARBA" id="ARBA00023136"/>
    </source>
</evidence>
<keyword evidence="4 5" id="KW-0472">Membrane</keyword>
<protein>
    <submittedName>
        <fullName evidence="7">Uncharacterized protein, isoform G</fullName>
    </submittedName>
</protein>
<feature type="transmembrane region" description="Helical" evidence="5">
    <location>
        <begin position="465"/>
        <end position="488"/>
    </location>
</feature>
<gene>
    <name evidence="7" type="primary">Dsim\GD11582</name>
    <name evidence="7" type="ORF">Dsimw501_GD11582</name>
</gene>
<dbReference type="Proteomes" id="UP000035880">
    <property type="component" value="Chromosome 2R"/>
</dbReference>
<dbReference type="InterPro" id="IPR036259">
    <property type="entry name" value="MFS_trans_sf"/>
</dbReference>
<dbReference type="GO" id="GO:0061513">
    <property type="term" value="F:glucose 6-phosphate:phosphate antiporter activity"/>
    <property type="evidence" value="ECO:0007669"/>
    <property type="project" value="InterPro"/>
</dbReference>
<dbReference type="PANTHER" id="PTHR43184">
    <property type="entry name" value="MAJOR FACILITATOR SUPERFAMILY TRANSPORTER 16, ISOFORM B"/>
    <property type="match status" value="1"/>
</dbReference>
<feature type="transmembrane region" description="Helical" evidence="5">
    <location>
        <begin position="198"/>
        <end position="222"/>
    </location>
</feature>
<dbReference type="PANTHER" id="PTHR43184:SF12">
    <property type="entry name" value="SUGAR PHOSPHATE EXCHANGER 3"/>
    <property type="match status" value="1"/>
</dbReference>
<dbReference type="SUPFAM" id="SSF103473">
    <property type="entry name" value="MFS general substrate transporter"/>
    <property type="match status" value="1"/>
</dbReference>
<dbReference type="PROSITE" id="PS50850">
    <property type="entry name" value="MFS"/>
    <property type="match status" value="1"/>
</dbReference>
<feature type="transmembrane region" description="Helical" evidence="5">
    <location>
        <begin position="234"/>
        <end position="257"/>
    </location>
</feature>
<sequence length="578" mass="63672">MRTSEQKSSWHYSQPKRIREPSHLDEQHLHLAHRSRQSMRAPLGLARTRKMSNNYNDVPFGIRAVQRLSRHCCTRFHARRDLLYKMSVFVLTFLAYACYHMCRKPISVVKSVLQGNCSTALAASGQECGYAPFDVPDATTLFGMLDSAFLFSYAIAMFASGFVAERVSLRYFLSMGMILTGVFTYMFGIARTSNIHSLWYFIIVQIFAGIFQTTGWPGVVALVGRWFGKSKRGLIFGIWNSHTSIGNILGTLIAAHYVESDWALSFVVPGIIIAAVGFLLFLFLVDQPEIVGCYPQAGQQERRVANESDVEQDDEEQVRHNDACVISFGYDTSRTEINYRSAPTERTPILPRSQPEAVPRGRGRPISLIDALFIPGVVEFSLCLFFTKLVSYTFMYWLPLYIQKSSTLGPELSADLSTLFDVGGILGAIAAGYLSDVSGMSATVCTGMLFVASPILLMYQQYGALSMTISIVLLIVVGIFVNGPYALITTSVSAELGQHSSLEGNANALATVTAIIDGTGSIGAAVGPLLAGLISTAGWQYVFHMLIAADIIAMVLLGRLVFKEFAALRRASHRIRIE</sequence>
<dbReference type="Pfam" id="PF07690">
    <property type="entry name" value="MFS_1"/>
    <property type="match status" value="1"/>
</dbReference>
<dbReference type="GO" id="GO:0016020">
    <property type="term" value="C:membrane"/>
    <property type="evidence" value="ECO:0007669"/>
    <property type="project" value="UniProtKB-SubCell"/>
</dbReference>
<reference evidence="7" key="1">
    <citation type="journal article" date="2013" name="Genome Res.">
        <title>A second-generation assembly of the Drosophila simulans genome provides new insights into patterns of lineage-specific divergence.</title>
        <authorList>
            <person name="Hu T.T."/>
            <person name="Eisen M.B."/>
            <person name="Thornton K.R."/>
            <person name="Andolfatto P."/>
        </authorList>
    </citation>
    <scope>NUCLEOTIDE SEQUENCE [LARGE SCALE GENOMIC DNA]</scope>
    <source>
        <strain evidence="7">W501</strain>
    </source>
</reference>
<evidence type="ECO:0000256" key="5">
    <source>
        <dbReference type="SAM" id="Phobius"/>
    </source>
</evidence>
<proteinExistence type="predicted"/>
<feature type="domain" description="Major facilitator superfamily (MFS) profile" evidence="6">
    <location>
        <begin position="91"/>
        <end position="565"/>
    </location>
</feature>